<evidence type="ECO:0000256" key="5">
    <source>
        <dbReference type="ARBA" id="ARBA00022840"/>
    </source>
</evidence>
<keyword evidence="5" id="KW-0067">ATP-binding</keyword>
<keyword evidence="6" id="KW-0030">Aminoacyl-tRNA synthetase</keyword>
<dbReference type="GO" id="GO:0006434">
    <property type="term" value="P:seryl-tRNA aminoacylation"/>
    <property type="evidence" value="ECO:0007669"/>
    <property type="project" value="InterPro"/>
</dbReference>
<dbReference type="PROSITE" id="PS50862">
    <property type="entry name" value="AA_TRNA_LIGASE_II"/>
    <property type="match status" value="1"/>
</dbReference>
<keyword evidence="4" id="KW-0547">Nucleotide-binding</keyword>
<dbReference type="Pfam" id="PF00587">
    <property type="entry name" value="tRNA-synt_2b"/>
    <property type="match status" value="1"/>
</dbReference>
<dbReference type="EMBL" id="JAPWTK010000061">
    <property type="protein sequence ID" value="KAJ8953071.1"/>
    <property type="molecule type" value="Genomic_DNA"/>
</dbReference>
<evidence type="ECO:0000256" key="3">
    <source>
        <dbReference type="ARBA" id="ARBA00022598"/>
    </source>
</evidence>
<keyword evidence="3" id="KW-0436">Ligase</keyword>
<protein>
    <recommendedName>
        <fullName evidence="2">serine--tRNA ligase</fullName>
        <ecNumber evidence="2">6.1.1.11</ecNumber>
    </recommendedName>
    <alternativeName>
        <fullName evidence="7">Seryl-tRNA synthetase</fullName>
    </alternativeName>
</protein>
<evidence type="ECO:0000256" key="2">
    <source>
        <dbReference type="ARBA" id="ARBA00012840"/>
    </source>
</evidence>
<reference evidence="10" key="1">
    <citation type="journal article" date="2023" name="Insect Mol. Biol.">
        <title>Genome sequencing provides insights into the evolution of gene families encoding plant cell wall-degrading enzymes in longhorned beetles.</title>
        <authorList>
            <person name="Shin N.R."/>
            <person name="Okamura Y."/>
            <person name="Kirsch R."/>
            <person name="Pauchet Y."/>
        </authorList>
    </citation>
    <scope>NUCLEOTIDE SEQUENCE</scope>
    <source>
        <strain evidence="10">AMC_N1</strain>
    </source>
</reference>
<evidence type="ECO:0000256" key="1">
    <source>
        <dbReference type="ARBA" id="ARBA00010728"/>
    </source>
</evidence>
<dbReference type="InterPro" id="IPR006195">
    <property type="entry name" value="aa-tRNA-synth_II"/>
</dbReference>
<comment type="caution">
    <text evidence="10">The sequence shown here is derived from an EMBL/GenBank/DDBJ whole genome shotgun (WGS) entry which is preliminary data.</text>
</comment>
<feature type="site" description="Important for serine binding" evidence="8">
    <location>
        <position position="320"/>
    </location>
</feature>
<dbReference type="InterPro" id="IPR002317">
    <property type="entry name" value="Ser-tRNA-ligase_type_1"/>
</dbReference>
<evidence type="ECO:0000313" key="10">
    <source>
        <dbReference type="EMBL" id="KAJ8953071.1"/>
    </source>
</evidence>
<evidence type="ECO:0000256" key="6">
    <source>
        <dbReference type="ARBA" id="ARBA00023146"/>
    </source>
</evidence>
<dbReference type="SUPFAM" id="SSF55681">
    <property type="entry name" value="Class II aaRS and biotin synthetases"/>
    <property type="match status" value="1"/>
</dbReference>
<organism evidence="10 11">
    <name type="scientific">Aromia moschata</name>
    <dbReference type="NCBI Taxonomy" id="1265417"/>
    <lineage>
        <taxon>Eukaryota</taxon>
        <taxon>Metazoa</taxon>
        <taxon>Ecdysozoa</taxon>
        <taxon>Arthropoda</taxon>
        <taxon>Hexapoda</taxon>
        <taxon>Insecta</taxon>
        <taxon>Pterygota</taxon>
        <taxon>Neoptera</taxon>
        <taxon>Endopterygota</taxon>
        <taxon>Coleoptera</taxon>
        <taxon>Polyphaga</taxon>
        <taxon>Cucujiformia</taxon>
        <taxon>Chrysomeloidea</taxon>
        <taxon>Cerambycidae</taxon>
        <taxon>Cerambycinae</taxon>
        <taxon>Callichromatini</taxon>
        <taxon>Aromia</taxon>
    </lineage>
</organism>
<name>A0AAV8YQ83_9CUCU</name>
<comment type="similarity">
    <text evidence="1">Belongs to the class-II aminoacyl-tRNA synthetase family. Type-1 seryl-tRNA synthetase subfamily.</text>
</comment>
<dbReference type="GO" id="GO:0004828">
    <property type="term" value="F:serine-tRNA ligase activity"/>
    <property type="evidence" value="ECO:0007669"/>
    <property type="project" value="UniProtKB-EC"/>
</dbReference>
<dbReference type="InterPro" id="IPR002314">
    <property type="entry name" value="aa-tRNA-synt_IIb"/>
</dbReference>
<sequence>MISELMKDVDKNKNDIDALKLHSKLVKDDIKNIKDYWYGLEEDTMLQILNLPNILHKKTPLENITIYATQDCIKEKSKSHMEIAEEYRYVEYFDPLTCYLKSDAALFELGILNYFRDGLSRTGFTQFSNSNFCRSVVLEGCGDNYEKPLKAFTLEEVEDSRDDINRLHLCGGASLYAFMAYFTRNLLQQTHFPLRYFSLGKKYQPANKNLPNDLFNLSQESALNIFIATLEEDDFLEETTKRVIALYEPLGHHFRLTLLAADKLERSESLRLSIQMYSNYLESYVEVGNISLYDNYLSKRLLFTYNVNKERKYPKIIGGTLLNVPRMLGCVLENSVFFNKDLMTPVLKYEVKD</sequence>
<evidence type="ECO:0000256" key="4">
    <source>
        <dbReference type="ARBA" id="ARBA00022741"/>
    </source>
</evidence>
<dbReference type="Gene3D" id="3.30.930.10">
    <property type="entry name" value="Bira Bifunctional Protein, Domain 2"/>
    <property type="match status" value="1"/>
</dbReference>
<dbReference type="EC" id="6.1.1.11" evidence="2"/>
<gene>
    <name evidence="10" type="ORF">NQ318_013413</name>
</gene>
<dbReference type="AlphaFoldDB" id="A0AAV8YQ83"/>
<dbReference type="Proteomes" id="UP001162162">
    <property type="component" value="Unassembled WGS sequence"/>
</dbReference>
<evidence type="ECO:0000313" key="11">
    <source>
        <dbReference type="Proteomes" id="UP001162162"/>
    </source>
</evidence>
<feature type="domain" description="Aminoacyl-transfer RNA synthetases class-II family profile" evidence="9">
    <location>
        <begin position="111"/>
        <end position="345"/>
    </location>
</feature>
<evidence type="ECO:0000256" key="7">
    <source>
        <dbReference type="ARBA" id="ARBA00031113"/>
    </source>
</evidence>
<dbReference type="InterPro" id="IPR045864">
    <property type="entry name" value="aa-tRNA-synth_II/BPL/LPL"/>
</dbReference>
<dbReference type="PIRSF" id="PIRSF001529">
    <property type="entry name" value="Ser-tRNA-synth_IIa"/>
    <property type="match status" value="1"/>
</dbReference>
<proteinExistence type="inferred from homology"/>
<keyword evidence="11" id="KW-1185">Reference proteome</keyword>
<dbReference type="PANTHER" id="PTHR11778">
    <property type="entry name" value="SERYL-TRNA SYNTHETASE"/>
    <property type="match status" value="1"/>
</dbReference>
<dbReference type="GO" id="GO:0005524">
    <property type="term" value="F:ATP binding"/>
    <property type="evidence" value="ECO:0007669"/>
    <property type="project" value="UniProtKB-KW"/>
</dbReference>
<evidence type="ECO:0000259" key="9">
    <source>
        <dbReference type="PROSITE" id="PS50862"/>
    </source>
</evidence>
<accession>A0AAV8YQ83</accession>
<evidence type="ECO:0000256" key="8">
    <source>
        <dbReference type="PIRSR" id="PIRSR001529-1"/>
    </source>
</evidence>